<dbReference type="InterPro" id="IPR000845">
    <property type="entry name" value="Nucleoside_phosphorylase_d"/>
</dbReference>
<dbReference type="EMBL" id="BMDD01000003">
    <property type="protein sequence ID" value="GGH80352.1"/>
    <property type="molecule type" value="Genomic_DNA"/>
</dbReference>
<dbReference type="RefSeq" id="WP_172244583.1">
    <property type="nucleotide sequence ID" value="NZ_BMDD01000003.1"/>
</dbReference>
<dbReference type="CDD" id="cd09008">
    <property type="entry name" value="MTAN"/>
    <property type="match status" value="1"/>
</dbReference>
<comment type="pathway">
    <text evidence="1">Amino-acid biosynthesis; L-methionine biosynthesis via salvage pathway; S-methyl-5-thio-alpha-D-ribose 1-phosphate from S-methyl-5'-thioadenosine (hydrolase route): step 1/2.</text>
</comment>
<keyword evidence="5" id="KW-0486">Methionine biosynthesis</keyword>
<reference evidence="8" key="1">
    <citation type="journal article" date="2019" name="Int. J. Syst. Evol. Microbiol.">
        <title>The Global Catalogue of Microorganisms (GCM) 10K type strain sequencing project: providing services to taxonomists for standard genome sequencing and annotation.</title>
        <authorList>
            <consortium name="The Broad Institute Genomics Platform"/>
            <consortium name="The Broad Institute Genome Sequencing Center for Infectious Disease"/>
            <person name="Wu L."/>
            <person name="Ma J."/>
        </authorList>
    </citation>
    <scope>NUCLEOTIDE SEQUENCE [LARGE SCALE GENOMIC DNA]</scope>
    <source>
        <strain evidence="8">CCM 8702</strain>
    </source>
</reference>
<protein>
    <recommendedName>
        <fullName evidence="2">adenosylhomocysteine nucleosidase</fullName>
        <ecNumber evidence="2">3.2.2.9</ecNumber>
    </recommendedName>
</protein>
<gene>
    <name evidence="7" type="primary">mtnN</name>
    <name evidence="7" type="ORF">GCM10007362_28530</name>
</gene>
<dbReference type="Proteomes" id="UP000605427">
    <property type="component" value="Unassembled WGS sequence"/>
</dbReference>
<evidence type="ECO:0000256" key="1">
    <source>
        <dbReference type="ARBA" id="ARBA00004945"/>
    </source>
</evidence>
<dbReference type="NCBIfam" id="NF004079">
    <property type="entry name" value="PRK05584.1"/>
    <property type="match status" value="1"/>
</dbReference>
<name>A0ABQ1ZVG0_9BACL</name>
<feature type="domain" description="Nucleoside phosphorylase" evidence="6">
    <location>
        <begin position="2"/>
        <end position="225"/>
    </location>
</feature>
<comment type="caution">
    <text evidence="7">The sequence shown here is derived from an EMBL/GenBank/DDBJ whole genome shotgun (WGS) entry which is preliminary data.</text>
</comment>
<keyword evidence="4" id="KW-0378">Hydrolase</keyword>
<dbReference type="PANTHER" id="PTHR46832:SF1">
    <property type="entry name" value="5'-METHYLTHIOADENOSINE_S-ADENOSYLHOMOCYSTEINE NUCLEOSIDASE"/>
    <property type="match status" value="1"/>
</dbReference>
<evidence type="ECO:0000256" key="2">
    <source>
        <dbReference type="ARBA" id="ARBA00011974"/>
    </source>
</evidence>
<dbReference type="Pfam" id="PF01048">
    <property type="entry name" value="PNP_UDP_1"/>
    <property type="match status" value="1"/>
</dbReference>
<evidence type="ECO:0000313" key="7">
    <source>
        <dbReference type="EMBL" id="GGH80352.1"/>
    </source>
</evidence>
<dbReference type="InterPro" id="IPR010049">
    <property type="entry name" value="MTA_SAH_Nsdase"/>
</dbReference>
<evidence type="ECO:0000256" key="4">
    <source>
        <dbReference type="ARBA" id="ARBA00022801"/>
    </source>
</evidence>
<dbReference type="Gene3D" id="3.40.50.1580">
    <property type="entry name" value="Nucleoside phosphorylase domain"/>
    <property type="match status" value="1"/>
</dbReference>
<evidence type="ECO:0000313" key="8">
    <source>
        <dbReference type="Proteomes" id="UP000605427"/>
    </source>
</evidence>
<organism evidence="7 8">
    <name type="scientific">Saccharibacillus endophyticus</name>
    <dbReference type="NCBI Taxonomy" id="2060666"/>
    <lineage>
        <taxon>Bacteria</taxon>
        <taxon>Bacillati</taxon>
        <taxon>Bacillota</taxon>
        <taxon>Bacilli</taxon>
        <taxon>Bacillales</taxon>
        <taxon>Paenibacillaceae</taxon>
        <taxon>Saccharibacillus</taxon>
    </lineage>
</organism>
<dbReference type="NCBIfam" id="TIGR01704">
    <property type="entry name" value="MTA_SAH-Nsdase"/>
    <property type="match status" value="1"/>
</dbReference>
<evidence type="ECO:0000259" key="6">
    <source>
        <dbReference type="Pfam" id="PF01048"/>
    </source>
</evidence>
<sequence length="246" mass="26735">MKIAVICAMQEEIAPFRINSDITGREVMGKTVIEHAVREGRELLLVESGIGKVNAAVATTLVADRHRPDLIINTGSVGAFDATLKVGDVVIPTSYIYGDVDATCFGYAWGQMPQMPPSYEIDAAWLERLRVIAQEEQGNLPYRLDFGLALTLDSFMSEGERVQGILEKLPDTKVSDMEGLAIVEVGQRYEIPVIAVKSVSDIAGHGAESADSFDENVELAGRHAVHFTEFLLRSLSSEVATAEPQA</sequence>
<evidence type="ECO:0000256" key="5">
    <source>
        <dbReference type="ARBA" id="ARBA00023167"/>
    </source>
</evidence>
<evidence type="ECO:0000256" key="3">
    <source>
        <dbReference type="ARBA" id="ARBA00022605"/>
    </source>
</evidence>
<dbReference type="EC" id="3.2.2.9" evidence="2"/>
<dbReference type="PANTHER" id="PTHR46832">
    <property type="entry name" value="5'-METHYLTHIOADENOSINE/S-ADENOSYLHOMOCYSTEINE NUCLEOSIDASE"/>
    <property type="match status" value="1"/>
</dbReference>
<keyword evidence="3" id="KW-0028">Amino-acid biosynthesis</keyword>
<proteinExistence type="predicted"/>
<keyword evidence="8" id="KW-1185">Reference proteome</keyword>
<dbReference type="SUPFAM" id="SSF53167">
    <property type="entry name" value="Purine and uridine phosphorylases"/>
    <property type="match status" value="1"/>
</dbReference>
<dbReference type="InterPro" id="IPR035994">
    <property type="entry name" value="Nucleoside_phosphorylase_sf"/>
</dbReference>
<accession>A0ABQ1ZVG0</accession>